<dbReference type="EMBL" id="DVKI01000189">
    <property type="protein sequence ID" value="HIT17900.1"/>
    <property type="molecule type" value="Genomic_DNA"/>
</dbReference>
<evidence type="ECO:0000256" key="2">
    <source>
        <dbReference type="ARBA" id="ARBA00012261"/>
    </source>
</evidence>
<dbReference type="PANTHER" id="PTHR11138:SF5">
    <property type="entry name" value="METHIONYL-TRNA FORMYLTRANSFERASE, MITOCHONDRIAL"/>
    <property type="match status" value="1"/>
</dbReference>
<dbReference type="InterPro" id="IPR002376">
    <property type="entry name" value="Formyl_transf_N"/>
</dbReference>
<keyword evidence="3 5" id="KW-0808">Transferase</keyword>
<feature type="domain" description="Formyl transferase C-terminal" evidence="7">
    <location>
        <begin position="204"/>
        <end position="302"/>
    </location>
</feature>
<dbReference type="Gene3D" id="3.40.50.12230">
    <property type="match status" value="1"/>
</dbReference>
<dbReference type="Pfam" id="PF02911">
    <property type="entry name" value="Formyl_trans_C"/>
    <property type="match status" value="1"/>
</dbReference>
<dbReference type="EC" id="2.1.2.9" evidence="2 5"/>
<dbReference type="SUPFAM" id="SSF53328">
    <property type="entry name" value="Formyltransferase"/>
    <property type="match status" value="1"/>
</dbReference>
<dbReference type="AlphaFoldDB" id="A0A9D1G9H7"/>
<dbReference type="NCBIfam" id="TIGR00460">
    <property type="entry name" value="fmt"/>
    <property type="match status" value="1"/>
</dbReference>
<evidence type="ECO:0000256" key="3">
    <source>
        <dbReference type="ARBA" id="ARBA00022679"/>
    </source>
</evidence>
<dbReference type="CDD" id="cd08646">
    <property type="entry name" value="FMT_core_Met-tRNA-FMT_N"/>
    <property type="match status" value="1"/>
</dbReference>
<dbReference type="PANTHER" id="PTHR11138">
    <property type="entry name" value="METHIONYL-TRNA FORMYLTRANSFERASE"/>
    <property type="match status" value="1"/>
</dbReference>
<feature type="domain" description="Formyl transferase N-terminal" evidence="6">
    <location>
        <begin position="5"/>
        <end position="180"/>
    </location>
</feature>
<comment type="similarity">
    <text evidence="1 5">Belongs to the Fmt family.</text>
</comment>
<comment type="caution">
    <text evidence="8">The sequence shown here is derived from an EMBL/GenBank/DDBJ whole genome shotgun (WGS) entry which is preliminary data.</text>
</comment>
<gene>
    <name evidence="5" type="primary">fmt</name>
    <name evidence="8" type="ORF">IAD04_05980</name>
</gene>
<reference evidence="8" key="2">
    <citation type="journal article" date="2021" name="PeerJ">
        <title>Extensive microbial diversity within the chicken gut microbiome revealed by metagenomics and culture.</title>
        <authorList>
            <person name="Gilroy R."/>
            <person name="Ravi A."/>
            <person name="Getino M."/>
            <person name="Pursley I."/>
            <person name="Horton D.L."/>
            <person name="Alikhan N.F."/>
            <person name="Baker D."/>
            <person name="Gharbi K."/>
            <person name="Hall N."/>
            <person name="Watson M."/>
            <person name="Adriaenssens E.M."/>
            <person name="Foster-Nyarko E."/>
            <person name="Jarju S."/>
            <person name="Secka A."/>
            <person name="Antonio M."/>
            <person name="Oren A."/>
            <person name="Chaudhuri R.R."/>
            <person name="La Ragione R."/>
            <person name="Hildebrand F."/>
            <person name="Pallen M.J."/>
        </authorList>
    </citation>
    <scope>NUCLEOTIDE SEQUENCE</scope>
    <source>
        <strain evidence="8">14508</strain>
    </source>
</reference>
<evidence type="ECO:0000313" key="8">
    <source>
        <dbReference type="EMBL" id="HIT17900.1"/>
    </source>
</evidence>
<dbReference type="Pfam" id="PF00551">
    <property type="entry name" value="Formyl_trans_N"/>
    <property type="match status" value="1"/>
</dbReference>
<dbReference type="InterPro" id="IPR036477">
    <property type="entry name" value="Formyl_transf_N_sf"/>
</dbReference>
<dbReference type="CDD" id="cd08704">
    <property type="entry name" value="Met_tRNA_FMT_C"/>
    <property type="match status" value="1"/>
</dbReference>
<dbReference type="GO" id="GO:0005829">
    <property type="term" value="C:cytosol"/>
    <property type="evidence" value="ECO:0007669"/>
    <property type="project" value="TreeGrafter"/>
</dbReference>
<evidence type="ECO:0000256" key="1">
    <source>
        <dbReference type="ARBA" id="ARBA00010699"/>
    </source>
</evidence>
<comment type="function">
    <text evidence="5">Attaches a formyl group to the free amino group of methionyl-tRNA(fMet). The formyl group appears to play a dual role in the initiator identity of N-formylmethionyl-tRNA by promoting its recognition by IF2 and preventing the misappropriation of this tRNA by the elongation apparatus.</text>
</comment>
<reference evidence="8" key="1">
    <citation type="submission" date="2020-10" db="EMBL/GenBank/DDBJ databases">
        <authorList>
            <person name="Gilroy R."/>
        </authorList>
    </citation>
    <scope>NUCLEOTIDE SEQUENCE</scope>
    <source>
        <strain evidence="8">14508</strain>
    </source>
</reference>
<dbReference type="InterPro" id="IPR041711">
    <property type="entry name" value="Met-tRNA-FMT_N"/>
</dbReference>
<evidence type="ECO:0000256" key="5">
    <source>
        <dbReference type="HAMAP-Rule" id="MF_00182"/>
    </source>
</evidence>
<comment type="catalytic activity">
    <reaction evidence="5">
        <text>L-methionyl-tRNA(fMet) + (6R)-10-formyltetrahydrofolate = N-formyl-L-methionyl-tRNA(fMet) + (6S)-5,6,7,8-tetrahydrofolate + H(+)</text>
        <dbReference type="Rhea" id="RHEA:24380"/>
        <dbReference type="Rhea" id="RHEA-COMP:9952"/>
        <dbReference type="Rhea" id="RHEA-COMP:9953"/>
        <dbReference type="ChEBI" id="CHEBI:15378"/>
        <dbReference type="ChEBI" id="CHEBI:57453"/>
        <dbReference type="ChEBI" id="CHEBI:78530"/>
        <dbReference type="ChEBI" id="CHEBI:78844"/>
        <dbReference type="ChEBI" id="CHEBI:195366"/>
        <dbReference type="EC" id="2.1.2.9"/>
    </reaction>
</comment>
<dbReference type="HAMAP" id="MF_00182">
    <property type="entry name" value="Formyl_trans"/>
    <property type="match status" value="1"/>
</dbReference>
<evidence type="ECO:0000259" key="6">
    <source>
        <dbReference type="Pfam" id="PF00551"/>
    </source>
</evidence>
<feature type="binding site" evidence="5">
    <location>
        <begin position="110"/>
        <end position="113"/>
    </location>
    <ligand>
        <name>(6S)-5,6,7,8-tetrahydrofolate</name>
        <dbReference type="ChEBI" id="CHEBI:57453"/>
    </ligand>
</feature>
<protein>
    <recommendedName>
        <fullName evidence="2 5">Methionyl-tRNA formyltransferase</fullName>
        <ecNumber evidence="2 5">2.1.2.9</ecNumber>
    </recommendedName>
</protein>
<organism evidence="8 9">
    <name type="scientific">Candidatus Caccosoma faecigallinarum</name>
    <dbReference type="NCBI Taxonomy" id="2840720"/>
    <lineage>
        <taxon>Bacteria</taxon>
        <taxon>Bacillati</taxon>
        <taxon>Bacillota</taxon>
        <taxon>Bacillota incertae sedis</taxon>
        <taxon>Candidatus Caccosoma</taxon>
    </lineage>
</organism>
<name>A0A9D1G9H7_9FIRM</name>
<evidence type="ECO:0000256" key="4">
    <source>
        <dbReference type="ARBA" id="ARBA00022917"/>
    </source>
</evidence>
<evidence type="ECO:0000313" key="9">
    <source>
        <dbReference type="Proteomes" id="UP000886893"/>
    </source>
</evidence>
<sequence>MQNIKIVFFGTPVFATTILEGLIQANYDVIGVVTQPDKIRGKNKIPSYSPVKELALTYHIPVYQPVRLKEDYQFLKDLHFDLLITCAYGQILPQAVLDLAKINNINVHASLLPRWRGGAPIHRAIMNGDTKTGITIMKMVQKMDAGCMYAQKEIPIDHHMNTTELFQQLQYVGKDLLLETLPSIISKANQGIEQDENEVTYAPNIRREEEKIDFNKKCFEVHNLIRGLAMTPGAYCFFKGKTCKIFQTEFSDFKLSCSMEPGTLKIQDKRLLVCCADGYLEILKLQLEGKKMMTAKDFLNGHKIEQLEKEQLL</sequence>
<proteinExistence type="inferred from homology"/>
<keyword evidence="4 5" id="KW-0648">Protein biosynthesis</keyword>
<dbReference type="SUPFAM" id="SSF50486">
    <property type="entry name" value="FMT C-terminal domain-like"/>
    <property type="match status" value="1"/>
</dbReference>
<dbReference type="InterPro" id="IPR011034">
    <property type="entry name" value="Formyl_transferase-like_C_sf"/>
</dbReference>
<evidence type="ECO:0000259" key="7">
    <source>
        <dbReference type="Pfam" id="PF02911"/>
    </source>
</evidence>
<dbReference type="Proteomes" id="UP000886893">
    <property type="component" value="Unassembled WGS sequence"/>
</dbReference>
<accession>A0A9D1G9H7</accession>
<dbReference type="InterPro" id="IPR005794">
    <property type="entry name" value="Fmt"/>
</dbReference>
<dbReference type="GO" id="GO:0004479">
    <property type="term" value="F:methionyl-tRNA formyltransferase activity"/>
    <property type="evidence" value="ECO:0007669"/>
    <property type="project" value="UniProtKB-UniRule"/>
</dbReference>
<dbReference type="InterPro" id="IPR005793">
    <property type="entry name" value="Formyl_trans_C"/>
</dbReference>
<dbReference type="InterPro" id="IPR044135">
    <property type="entry name" value="Met-tRNA-FMT_C"/>
</dbReference>